<feature type="chain" id="PRO_5021281337" evidence="2">
    <location>
        <begin position="25"/>
        <end position="723"/>
    </location>
</feature>
<keyword evidence="2" id="KW-0732">Signal</keyword>
<feature type="compositionally biased region" description="Polar residues" evidence="1">
    <location>
        <begin position="353"/>
        <end position="363"/>
    </location>
</feature>
<protein>
    <submittedName>
        <fullName evidence="3">Uncharacterized protein</fullName>
    </submittedName>
</protein>
<comment type="caution">
    <text evidence="3">The sequence shown here is derived from an EMBL/GenBank/DDBJ whole genome shotgun (WGS) entry which is preliminary data.</text>
</comment>
<feature type="region of interest" description="Disordered" evidence="1">
    <location>
        <begin position="117"/>
        <end position="155"/>
    </location>
</feature>
<reference evidence="3 4" key="1">
    <citation type="submission" date="2019-02" db="EMBL/GenBank/DDBJ databases">
        <title>Genome sequencing of the rare red list fungi Dentipellis fragilis.</title>
        <authorList>
            <person name="Buettner E."/>
            <person name="Kellner H."/>
        </authorList>
    </citation>
    <scope>NUCLEOTIDE SEQUENCE [LARGE SCALE GENOMIC DNA]</scope>
    <source>
        <strain evidence="3 4">DSM 105465</strain>
    </source>
</reference>
<keyword evidence="4" id="KW-1185">Reference proteome</keyword>
<evidence type="ECO:0000256" key="1">
    <source>
        <dbReference type="SAM" id="MobiDB-lite"/>
    </source>
</evidence>
<name>A0A4Y9XNU0_9AGAM</name>
<accession>A0A4Y9XNU0</accession>
<sequence>LQSSYVPCFYFLAFSVAVLRTVSSDSASLCTSLLLLGASVILMSGSAKVPCTNHESGGCKSGGKEANKICRYQLCQLCCVSRSKVAYDAGAAGEKKCRVSKHNYVHSIAITCPSSSSPLPSLAQLPSSATHTAPPSTQPSTQPPPPDKPSKRAPSYAVPAPMLWQAAPEASITSSVGRSHAAVAAAERKQAIQKSLMSKKPRVTVSVWTQEEVEPLHFCLQETFPSLTLSKDAGFMTLISGALPDVGSGQDSPAATAFLEVFDPDNLRWTLVDIASPLNVGVGRPDLLIRTLPEGVGSHRRLSNSGCSGLAESVHRLYGATLMDNGSFSRARKRSTSPTFSHPEKRARIASAPVSSLPRTPTSARLHMRRSSSPHPMSSPGPYEQVGDRAYFRARPSRTSSASLWPVTQSLDVHSLADSTLWTAECGPTINEEEEGGEDVEDVGGDQSNEEMQPLVAVTFPSKYPFHVILGGHKKVTKLVQSKLYSRKDAVPQVFPQVSFVEATWSDISRNLRRASDKDLENWESKSISAGASSKAFTYGKFRSVFKRISTWRDRLPWESAMRGGGTNSVGNSSLPLAILDDPLPPQPPFDNPPPQPSLSVFTTHAGRSLQMEPASTLHLPVAAGPSLINSWTSPADFLSSLPSTSSTPSSHSPPTPQAAQPQLDFNQEDLDDLLAWAKENPVPLRVEDLQVEEEAASESHSALCPSPPLTDRDADYETEAES</sequence>
<dbReference type="EMBL" id="SEOQ01001631">
    <property type="protein sequence ID" value="TFY51027.1"/>
    <property type="molecule type" value="Genomic_DNA"/>
</dbReference>
<evidence type="ECO:0000313" key="3">
    <source>
        <dbReference type="EMBL" id="TFY51027.1"/>
    </source>
</evidence>
<proteinExistence type="predicted"/>
<feature type="compositionally biased region" description="Pro residues" evidence="1">
    <location>
        <begin position="583"/>
        <end position="597"/>
    </location>
</feature>
<dbReference type="PANTHER" id="PTHR24216:SF65">
    <property type="entry name" value="PAXILLIN-LIKE PROTEIN 1"/>
    <property type="match status" value="1"/>
</dbReference>
<organism evidence="3 4">
    <name type="scientific">Dentipellis fragilis</name>
    <dbReference type="NCBI Taxonomy" id="205917"/>
    <lineage>
        <taxon>Eukaryota</taxon>
        <taxon>Fungi</taxon>
        <taxon>Dikarya</taxon>
        <taxon>Basidiomycota</taxon>
        <taxon>Agaricomycotina</taxon>
        <taxon>Agaricomycetes</taxon>
        <taxon>Russulales</taxon>
        <taxon>Hericiaceae</taxon>
        <taxon>Dentipellis</taxon>
    </lineage>
</organism>
<dbReference type="PANTHER" id="PTHR24216">
    <property type="entry name" value="PAXILLIN-RELATED"/>
    <property type="match status" value="1"/>
</dbReference>
<feature type="region of interest" description="Disordered" evidence="1">
    <location>
        <begin position="639"/>
        <end position="672"/>
    </location>
</feature>
<dbReference type="AlphaFoldDB" id="A0A4Y9XNU0"/>
<gene>
    <name evidence="3" type="ORF">EVG20_g11203</name>
</gene>
<feature type="compositionally biased region" description="Low complexity" evidence="1">
    <location>
        <begin position="573"/>
        <end position="582"/>
    </location>
</feature>
<feature type="compositionally biased region" description="Low complexity" evidence="1">
    <location>
        <begin position="639"/>
        <end position="651"/>
    </location>
</feature>
<evidence type="ECO:0000313" key="4">
    <source>
        <dbReference type="Proteomes" id="UP000298327"/>
    </source>
</evidence>
<feature type="region of interest" description="Disordered" evidence="1">
    <location>
        <begin position="686"/>
        <end position="723"/>
    </location>
</feature>
<feature type="non-terminal residue" evidence="3">
    <location>
        <position position="1"/>
    </location>
</feature>
<feature type="region of interest" description="Disordered" evidence="1">
    <location>
        <begin position="563"/>
        <end position="602"/>
    </location>
</feature>
<feature type="region of interest" description="Disordered" evidence="1">
    <location>
        <begin position="328"/>
        <end position="385"/>
    </location>
</feature>
<feature type="compositionally biased region" description="Low complexity" evidence="1">
    <location>
        <begin position="117"/>
        <end position="140"/>
    </location>
</feature>
<evidence type="ECO:0000256" key="2">
    <source>
        <dbReference type="SAM" id="SignalP"/>
    </source>
</evidence>
<dbReference type="Proteomes" id="UP000298327">
    <property type="component" value="Unassembled WGS sequence"/>
</dbReference>
<feature type="signal peptide" evidence="2">
    <location>
        <begin position="1"/>
        <end position="24"/>
    </location>
</feature>